<organism evidence="1 2">
    <name type="scientific">Flavobacterium beibuense</name>
    <dbReference type="NCBI Taxonomy" id="657326"/>
    <lineage>
        <taxon>Bacteria</taxon>
        <taxon>Pseudomonadati</taxon>
        <taxon>Bacteroidota</taxon>
        <taxon>Flavobacteriia</taxon>
        <taxon>Flavobacteriales</taxon>
        <taxon>Flavobacteriaceae</taxon>
        <taxon>Flavobacterium</taxon>
    </lineage>
</organism>
<evidence type="ECO:0000313" key="1">
    <source>
        <dbReference type="EMBL" id="RYJ41187.1"/>
    </source>
</evidence>
<proteinExistence type="predicted"/>
<sequence>MIYNFFTSILFLLSAVTSPTTTTTKNISKPEALPMVAETAAIVTAESVYNEIESNSFSMPDFESFQTAFEGFKLLKQQGKIKKDLLTLIDFSKSSNIKRLWVIDMSTKTILYNTLVAHGRNSGDEFATAFSNAANSNKSSLGFYATGELYTGKHGSSMRLDGLENGINSNARNRAVVMHGADYVSESFIKQHRRLGRSLGCPALPNGVTKEIISLIQGKSCLFIYYPSKKYTASSKLIS</sequence>
<dbReference type="EMBL" id="JUIW01000012">
    <property type="protein sequence ID" value="RYJ41187.1"/>
    <property type="molecule type" value="Genomic_DNA"/>
</dbReference>
<dbReference type="PANTHER" id="PTHR38477:SF1">
    <property type="entry name" value="MUREIN L,D-TRANSPEPTIDASE CATALYTIC DOMAIN FAMILY PROTEIN"/>
    <property type="match status" value="1"/>
</dbReference>
<dbReference type="Proteomes" id="UP000289775">
    <property type="component" value="Unassembled WGS sequence"/>
</dbReference>
<dbReference type="InterPro" id="IPR032676">
    <property type="entry name" value="YkuD_2"/>
</dbReference>
<keyword evidence="2" id="KW-1185">Reference proteome</keyword>
<gene>
    <name evidence="1" type="ORF">NU09_3221</name>
</gene>
<name>A0A444W5Q3_9FLAO</name>
<dbReference type="PANTHER" id="PTHR38477">
    <property type="entry name" value="HYPOTHETICAL EXPORTED PROTEIN"/>
    <property type="match status" value="1"/>
</dbReference>
<dbReference type="OrthoDB" id="9815195at2"/>
<comment type="caution">
    <text evidence="1">The sequence shown here is derived from an EMBL/GenBank/DDBJ whole genome shotgun (WGS) entry which is preliminary data.</text>
</comment>
<evidence type="ECO:0000313" key="2">
    <source>
        <dbReference type="Proteomes" id="UP000289775"/>
    </source>
</evidence>
<reference evidence="1 2" key="1">
    <citation type="submission" date="2014-12" db="EMBL/GenBank/DDBJ databases">
        <title>Genome sequence of Flavobacterium beibuense RSKm HC5.</title>
        <authorList>
            <person name="Kim J.F."/>
            <person name="Song J.Y."/>
            <person name="Kwak M.-J."/>
            <person name="Lee S.-W."/>
        </authorList>
    </citation>
    <scope>NUCLEOTIDE SEQUENCE [LARGE SCALE GENOMIC DNA]</scope>
    <source>
        <strain evidence="1 2">RSKm HC5</strain>
    </source>
</reference>
<dbReference type="Pfam" id="PF13645">
    <property type="entry name" value="YkuD_2"/>
    <property type="match status" value="1"/>
</dbReference>
<dbReference type="AlphaFoldDB" id="A0A444W5Q3"/>
<accession>A0A444W5Q3</accession>
<protein>
    <submittedName>
        <fullName evidence="1">YkuD_2 domain containing protein</fullName>
    </submittedName>
</protein>
<dbReference type="RefSeq" id="WP_129752298.1">
    <property type="nucleotide sequence ID" value="NZ_JUIW01000012.1"/>
</dbReference>